<dbReference type="EMBL" id="UOFV01000110">
    <property type="protein sequence ID" value="VAW97337.1"/>
    <property type="molecule type" value="Genomic_DNA"/>
</dbReference>
<protein>
    <submittedName>
        <fullName evidence="1">Uncharacterized protein</fullName>
    </submittedName>
</protein>
<dbReference type="AlphaFoldDB" id="A0A3B1ACU8"/>
<feature type="non-terminal residue" evidence="1">
    <location>
        <position position="104"/>
    </location>
</feature>
<gene>
    <name evidence="1" type="ORF">MNBD_GAMMA19-1131</name>
</gene>
<reference evidence="1" key="1">
    <citation type="submission" date="2018-06" db="EMBL/GenBank/DDBJ databases">
        <authorList>
            <person name="Zhirakovskaya E."/>
        </authorList>
    </citation>
    <scope>NUCLEOTIDE SEQUENCE</scope>
</reference>
<sequence>MEHASSRKEFEKNAWFSYKYFIKDYEKMKKHTRIIITMSFLITSAASFAGNWSEPVGVNIPGRETYLEVQDSLPLNWVITGMGFRAKDGAVTTMLINAREVTPA</sequence>
<organism evidence="1">
    <name type="scientific">hydrothermal vent metagenome</name>
    <dbReference type="NCBI Taxonomy" id="652676"/>
    <lineage>
        <taxon>unclassified sequences</taxon>
        <taxon>metagenomes</taxon>
        <taxon>ecological metagenomes</taxon>
    </lineage>
</organism>
<name>A0A3B1ACU8_9ZZZZ</name>
<proteinExistence type="predicted"/>
<accession>A0A3B1ACU8</accession>
<evidence type="ECO:0000313" key="1">
    <source>
        <dbReference type="EMBL" id="VAW97337.1"/>
    </source>
</evidence>